<dbReference type="Gene3D" id="3.30.70.120">
    <property type="match status" value="1"/>
</dbReference>
<dbReference type="Proteomes" id="UP001063698">
    <property type="component" value="Chromosome"/>
</dbReference>
<dbReference type="PANTHER" id="PTHR30115:SF11">
    <property type="entry name" value="NITROGEN REGULATORY PROTEIN P-II HOMOLOG"/>
    <property type="match status" value="1"/>
</dbReference>
<sequence>MRNMKMVIAFIRPEKLDDVKAELEKVGIYPMTVVEVKGRGSQKGIEIRYRGLPVRIDLLPKIQLELVLDDDKVEDAIKAITKGAYTGEPGDGRIIVLPVEKNIKIRDYYKQIS</sequence>
<dbReference type="Pfam" id="PF00543">
    <property type="entry name" value="P-II"/>
    <property type="match status" value="1"/>
</dbReference>
<dbReference type="PANTHER" id="PTHR30115">
    <property type="entry name" value="NITROGEN REGULATORY PROTEIN P-II"/>
    <property type="match status" value="1"/>
</dbReference>
<dbReference type="GO" id="GO:0005829">
    <property type="term" value="C:cytosol"/>
    <property type="evidence" value="ECO:0007669"/>
    <property type="project" value="TreeGrafter"/>
</dbReference>
<dbReference type="GO" id="GO:0030234">
    <property type="term" value="F:enzyme regulator activity"/>
    <property type="evidence" value="ECO:0007669"/>
    <property type="project" value="InterPro"/>
</dbReference>
<accession>A0A977K912</accession>
<organism evidence="1 2">
    <name type="scientific">Ignicoccus pacificus DSM 13166</name>
    <dbReference type="NCBI Taxonomy" id="940294"/>
    <lineage>
        <taxon>Archaea</taxon>
        <taxon>Thermoproteota</taxon>
        <taxon>Thermoprotei</taxon>
        <taxon>Desulfurococcales</taxon>
        <taxon>Desulfurococcaceae</taxon>
        <taxon>Ignicoccus</taxon>
    </lineage>
</organism>
<gene>
    <name evidence="1" type="ORF">IPA_01440</name>
</gene>
<protein>
    <submittedName>
        <fullName evidence="1">Nitrogen regulatory protein P-II</fullName>
    </submittedName>
</protein>
<reference evidence="1" key="1">
    <citation type="submission" date="2013-11" db="EMBL/GenBank/DDBJ databases">
        <title>Comparative genomics of Ignicoccus.</title>
        <authorList>
            <person name="Podar M."/>
        </authorList>
    </citation>
    <scope>NUCLEOTIDE SEQUENCE</scope>
    <source>
        <strain evidence="1">DSM 13166</strain>
    </source>
</reference>
<dbReference type="InterPro" id="IPR015867">
    <property type="entry name" value="N-reg_PII/ATP_PRibTrfase_C"/>
</dbReference>
<dbReference type="SUPFAM" id="SSF54913">
    <property type="entry name" value="GlnB-like"/>
    <property type="match status" value="1"/>
</dbReference>
<evidence type="ECO:0000313" key="1">
    <source>
        <dbReference type="EMBL" id="UXD21218.1"/>
    </source>
</evidence>
<dbReference type="SMART" id="SM00938">
    <property type="entry name" value="P-II"/>
    <property type="match status" value="1"/>
</dbReference>
<dbReference type="KEGG" id="ipc:IPA_01440"/>
<dbReference type="InterPro" id="IPR002187">
    <property type="entry name" value="N-reg_PII"/>
</dbReference>
<dbReference type="EMBL" id="CP006868">
    <property type="protein sequence ID" value="UXD21218.1"/>
    <property type="molecule type" value="Genomic_DNA"/>
</dbReference>
<dbReference type="PRINTS" id="PR00340">
    <property type="entry name" value="PIIGLNB"/>
</dbReference>
<name>A0A977K912_9CREN</name>
<dbReference type="GO" id="GO:0005524">
    <property type="term" value="F:ATP binding"/>
    <property type="evidence" value="ECO:0007669"/>
    <property type="project" value="TreeGrafter"/>
</dbReference>
<keyword evidence="2" id="KW-1185">Reference proteome</keyword>
<dbReference type="GO" id="GO:0006808">
    <property type="term" value="P:regulation of nitrogen utilization"/>
    <property type="evidence" value="ECO:0007669"/>
    <property type="project" value="InterPro"/>
</dbReference>
<dbReference type="PROSITE" id="PS51343">
    <property type="entry name" value="PII_GLNB_DOM"/>
    <property type="match status" value="1"/>
</dbReference>
<proteinExistence type="predicted"/>
<evidence type="ECO:0000313" key="2">
    <source>
        <dbReference type="Proteomes" id="UP001063698"/>
    </source>
</evidence>
<dbReference type="AlphaFoldDB" id="A0A977K912"/>
<dbReference type="InterPro" id="IPR011322">
    <property type="entry name" value="N-reg_PII-like_a/b"/>
</dbReference>